<keyword evidence="3" id="KW-1185">Reference proteome</keyword>
<gene>
    <name evidence="2" type="ORF">M23134_07536</name>
</gene>
<evidence type="ECO:0000259" key="1">
    <source>
        <dbReference type="Pfam" id="PF03358"/>
    </source>
</evidence>
<protein>
    <submittedName>
        <fullName evidence="2">NADPH-dependent fmn reductase</fullName>
    </submittedName>
</protein>
<dbReference type="EMBL" id="AAWS01000004">
    <property type="protein sequence ID" value="EAY31128.1"/>
    <property type="molecule type" value="Genomic_DNA"/>
</dbReference>
<sequence length="158" mass="17493">MVSAYYQSLLAEQNTESNIIDLQGLPKDFVFSALYGNAGKNNDFNIYSQQIAQGDKFVFVVPEYNGSFPGVLKAFIDGLEYPSKFNNKKVAMVGLSSGMQGSALALSHLTDILSYLGANLLGMRVKLPRVEANLKDGKITNDLYNQLLREQVDKLIKF</sequence>
<dbReference type="Pfam" id="PF03358">
    <property type="entry name" value="FMN_red"/>
    <property type="match status" value="1"/>
</dbReference>
<dbReference type="SUPFAM" id="SSF52218">
    <property type="entry name" value="Flavoproteins"/>
    <property type="match status" value="1"/>
</dbReference>
<dbReference type="PANTHER" id="PTHR30543:SF21">
    <property type="entry name" value="NAD(P)H-DEPENDENT FMN REDUCTASE LOT6"/>
    <property type="match status" value="1"/>
</dbReference>
<dbReference type="PANTHER" id="PTHR30543">
    <property type="entry name" value="CHROMATE REDUCTASE"/>
    <property type="match status" value="1"/>
</dbReference>
<proteinExistence type="predicted"/>
<name>A1ZF26_MICM2</name>
<evidence type="ECO:0000313" key="2">
    <source>
        <dbReference type="EMBL" id="EAY31128.1"/>
    </source>
</evidence>
<dbReference type="AlphaFoldDB" id="A1ZF26"/>
<dbReference type="GO" id="GO:0010181">
    <property type="term" value="F:FMN binding"/>
    <property type="evidence" value="ECO:0007669"/>
    <property type="project" value="TreeGrafter"/>
</dbReference>
<dbReference type="eggNOG" id="COG0431">
    <property type="taxonomic scope" value="Bacteria"/>
</dbReference>
<evidence type="ECO:0000313" key="3">
    <source>
        <dbReference type="Proteomes" id="UP000004095"/>
    </source>
</evidence>
<accession>A1ZF26</accession>
<dbReference type="InterPro" id="IPR005025">
    <property type="entry name" value="FMN_Rdtase-like_dom"/>
</dbReference>
<reference evidence="2 3" key="1">
    <citation type="submission" date="2007-01" db="EMBL/GenBank/DDBJ databases">
        <authorList>
            <person name="Haygood M."/>
            <person name="Podell S."/>
            <person name="Anderson C."/>
            <person name="Hopkinson B."/>
            <person name="Roe K."/>
            <person name="Barbeau K."/>
            <person name="Gaasterland T."/>
            <person name="Ferriera S."/>
            <person name="Johnson J."/>
            <person name="Kravitz S."/>
            <person name="Beeson K."/>
            <person name="Sutton G."/>
            <person name="Rogers Y.-H."/>
            <person name="Friedman R."/>
            <person name="Frazier M."/>
            <person name="Venter J.C."/>
        </authorList>
    </citation>
    <scope>NUCLEOTIDE SEQUENCE [LARGE SCALE GENOMIC DNA]</scope>
    <source>
        <strain evidence="2 3">ATCC 23134</strain>
    </source>
</reference>
<dbReference type="InterPro" id="IPR029039">
    <property type="entry name" value="Flavoprotein-like_sf"/>
</dbReference>
<dbReference type="GO" id="GO:0016491">
    <property type="term" value="F:oxidoreductase activity"/>
    <property type="evidence" value="ECO:0007669"/>
    <property type="project" value="InterPro"/>
</dbReference>
<comment type="caution">
    <text evidence="2">The sequence shown here is derived from an EMBL/GenBank/DDBJ whole genome shotgun (WGS) entry which is preliminary data.</text>
</comment>
<dbReference type="InterPro" id="IPR050712">
    <property type="entry name" value="NAD(P)H-dep_reductase"/>
</dbReference>
<dbReference type="GO" id="GO:0005829">
    <property type="term" value="C:cytosol"/>
    <property type="evidence" value="ECO:0007669"/>
    <property type="project" value="TreeGrafter"/>
</dbReference>
<dbReference type="Gene3D" id="3.40.50.360">
    <property type="match status" value="1"/>
</dbReference>
<organism evidence="2 3">
    <name type="scientific">Microscilla marina ATCC 23134</name>
    <dbReference type="NCBI Taxonomy" id="313606"/>
    <lineage>
        <taxon>Bacteria</taxon>
        <taxon>Pseudomonadati</taxon>
        <taxon>Bacteroidota</taxon>
        <taxon>Cytophagia</taxon>
        <taxon>Cytophagales</taxon>
        <taxon>Microscillaceae</taxon>
        <taxon>Microscilla</taxon>
    </lineage>
</organism>
<feature type="domain" description="NADPH-dependent FMN reductase-like" evidence="1">
    <location>
        <begin position="4"/>
        <end position="122"/>
    </location>
</feature>
<dbReference type="Proteomes" id="UP000004095">
    <property type="component" value="Unassembled WGS sequence"/>
</dbReference>